<reference evidence="2 3" key="1">
    <citation type="submission" date="2020-08" db="EMBL/GenBank/DDBJ databases">
        <title>Genomic Encyclopedia of Type Strains, Phase IV (KMG-IV): sequencing the most valuable type-strain genomes for metagenomic binning, comparative biology and taxonomic classification.</title>
        <authorList>
            <person name="Goeker M."/>
        </authorList>
    </citation>
    <scope>NUCLEOTIDE SEQUENCE [LARGE SCALE GENOMIC DNA]</scope>
    <source>
        <strain evidence="2 3">DSM 12706</strain>
    </source>
</reference>
<comment type="caution">
    <text evidence="2">The sequence shown here is derived from an EMBL/GenBank/DDBJ whole genome shotgun (WGS) entry which is preliminary data.</text>
</comment>
<keyword evidence="1" id="KW-0732">Signal</keyword>
<accession>A0A7W7Z7H4</accession>
<protein>
    <recommendedName>
        <fullName evidence="4">Cysteine rich repeat-containing protein</fullName>
    </recommendedName>
</protein>
<dbReference type="RefSeq" id="WP_184260227.1">
    <property type="nucleotide sequence ID" value="NZ_JACHIH010000027.1"/>
</dbReference>
<evidence type="ECO:0000313" key="2">
    <source>
        <dbReference type="EMBL" id="MBB5048897.1"/>
    </source>
</evidence>
<name>A0A7W7Z7H4_9BRAD</name>
<evidence type="ECO:0000256" key="1">
    <source>
        <dbReference type="SAM" id="SignalP"/>
    </source>
</evidence>
<proteinExistence type="predicted"/>
<dbReference type="Proteomes" id="UP000542353">
    <property type="component" value="Unassembled WGS sequence"/>
</dbReference>
<dbReference type="EMBL" id="JACHIH010000027">
    <property type="protein sequence ID" value="MBB5048897.1"/>
    <property type="molecule type" value="Genomic_DNA"/>
</dbReference>
<feature type="chain" id="PRO_5031415678" description="Cysteine rich repeat-containing protein" evidence="1">
    <location>
        <begin position="23"/>
        <end position="102"/>
    </location>
</feature>
<dbReference type="AlphaFoldDB" id="A0A7W7Z7H4"/>
<organism evidence="2 3">
    <name type="scientific">Rhodopseudomonas rhenobacensis</name>
    <dbReference type="NCBI Taxonomy" id="87461"/>
    <lineage>
        <taxon>Bacteria</taxon>
        <taxon>Pseudomonadati</taxon>
        <taxon>Pseudomonadota</taxon>
        <taxon>Alphaproteobacteria</taxon>
        <taxon>Hyphomicrobiales</taxon>
        <taxon>Nitrobacteraceae</taxon>
        <taxon>Rhodopseudomonas</taxon>
    </lineage>
</organism>
<gene>
    <name evidence="2" type="ORF">HNR60_003668</name>
</gene>
<keyword evidence="3" id="KW-1185">Reference proteome</keyword>
<evidence type="ECO:0000313" key="3">
    <source>
        <dbReference type="Proteomes" id="UP000542353"/>
    </source>
</evidence>
<sequence>MAASRMLLVAAASLGLAAPAFAQEGTEAQRDACMPDAFRLCSSAIPDSARVESCLRSAGPRLSSACYAVFNPPGASTNNVRTARRQIGRPANEMVRPVDDEE</sequence>
<evidence type="ECO:0008006" key="4">
    <source>
        <dbReference type="Google" id="ProtNLM"/>
    </source>
</evidence>
<feature type="signal peptide" evidence="1">
    <location>
        <begin position="1"/>
        <end position="22"/>
    </location>
</feature>